<keyword evidence="1" id="KW-0663">Pyridoxal phosphate</keyword>
<dbReference type="Proteomes" id="UP000186165">
    <property type="component" value="Chromosome"/>
</dbReference>
<dbReference type="GO" id="GO:0000271">
    <property type="term" value="P:polysaccharide biosynthetic process"/>
    <property type="evidence" value="ECO:0007669"/>
    <property type="project" value="TreeGrafter"/>
</dbReference>
<dbReference type="Pfam" id="PF01041">
    <property type="entry name" value="DegT_DnrJ_EryC1"/>
    <property type="match status" value="2"/>
</dbReference>
<dbReference type="GO" id="GO:0008483">
    <property type="term" value="F:transaminase activity"/>
    <property type="evidence" value="ECO:0007669"/>
    <property type="project" value="UniProtKB-KW"/>
</dbReference>
<dbReference type="KEGG" id="hhsr:HSR6_0632"/>
<organism evidence="2 3">
    <name type="scientific">Halodesulfurarchaeum formicicum</name>
    <dbReference type="NCBI Taxonomy" id="1873524"/>
    <lineage>
        <taxon>Archaea</taxon>
        <taxon>Methanobacteriati</taxon>
        <taxon>Methanobacteriota</taxon>
        <taxon>Stenosarchaea group</taxon>
        <taxon>Halobacteria</taxon>
        <taxon>Halobacteriales</taxon>
        <taxon>Halobacteriaceae</taxon>
        <taxon>Halodesulfurarchaeum</taxon>
    </lineage>
</organism>
<dbReference type="SUPFAM" id="SSF53383">
    <property type="entry name" value="PLP-dependent transferases"/>
    <property type="match status" value="1"/>
</dbReference>
<reference evidence="3" key="1">
    <citation type="submission" date="2016-08" db="EMBL/GenBank/DDBJ databases">
        <title>Discovery of first anaerobic lithoheterotrophic haloarchae widely represented in hypersaline habitats.</title>
        <authorList>
            <person name="Sorokin D.Y."/>
            <person name="Kublanov I.V."/>
            <person name="Roman P."/>
            <person name="Sinninghe Damste J.S."/>
            <person name="Golyshin P.N."/>
            <person name="Rojo D."/>
            <person name="Ciordia S."/>
            <person name="Mena Md.C."/>
            <person name="Ferrer M."/>
            <person name="Smedile F."/>
            <person name="Messina E."/>
            <person name="La Cono V."/>
            <person name="Yakimov M.M."/>
        </authorList>
    </citation>
    <scope>NUCLEOTIDE SEQUENCE [LARGE SCALE GENOMIC DNA]</scope>
    <source>
        <strain evidence="3">HSR6</strain>
    </source>
</reference>
<dbReference type="InterPro" id="IPR015422">
    <property type="entry name" value="PyrdxlP-dep_Trfase_small"/>
</dbReference>
<gene>
    <name evidence="2" type="ORF">HSR6_0632</name>
</gene>
<dbReference type="AlphaFoldDB" id="A0A1J1AAC6"/>
<dbReference type="InterPro" id="IPR015424">
    <property type="entry name" value="PyrdxlP-dep_Trfase"/>
</dbReference>
<accession>A0A1J1AAC6</accession>
<sequence>MRLVPPAVTPLRASDIGAGLLGQFRNEGRGQFRRTIETSLDAEGSGTYTSFRRALAACLQELARQEDDRETVLVPAFCSSDFVDAIEGVGLEAVRYDIDPETLAADEDSVAAELRSDPLALVAVNVLGYGSPIAELAEQCGTHNTFLVEALGYALGTEYDQERLGTFGDCAVLNFQQGKPIPVGGGMVVNQNPALSFSDADRPAVDVNVGALAGYTVFSRPRAYYVYSRLRTLLDAAGLSAPATTHPEQKFDVAYGDQFATLSNFQGTVGHRVFERLDNHRTQRERTARFYATELSDVGGIRHLTPVEGLTLLQYVRYPIRLESESLRDRIKASLVDAGIQATTLYDWPILDPEAFPGAAALQRAILTLPTHPYVDEQDRQQIVAIIRAEVAAHQKSS</sequence>
<keyword evidence="2" id="KW-0808">Transferase</keyword>
<dbReference type="Gene3D" id="3.90.1150.10">
    <property type="entry name" value="Aspartate Aminotransferase, domain 1"/>
    <property type="match status" value="1"/>
</dbReference>
<keyword evidence="3" id="KW-1185">Reference proteome</keyword>
<comment type="similarity">
    <text evidence="1">Belongs to the DegT/DnrJ/EryC1 family.</text>
</comment>
<proteinExistence type="inferred from homology"/>
<evidence type="ECO:0000313" key="2">
    <source>
        <dbReference type="EMBL" id="APE95092.1"/>
    </source>
</evidence>
<keyword evidence="2" id="KW-0032">Aminotransferase</keyword>
<dbReference type="PANTHER" id="PTHR30244:SF34">
    <property type="entry name" value="DTDP-4-AMINO-4,6-DIDEOXYGALACTOSE TRANSAMINASE"/>
    <property type="match status" value="1"/>
</dbReference>
<dbReference type="PANTHER" id="PTHR30244">
    <property type="entry name" value="TRANSAMINASE"/>
    <property type="match status" value="1"/>
</dbReference>
<dbReference type="EMBL" id="CP016804">
    <property type="protein sequence ID" value="APE95092.1"/>
    <property type="molecule type" value="Genomic_DNA"/>
</dbReference>
<dbReference type="GO" id="GO:0030170">
    <property type="term" value="F:pyridoxal phosphate binding"/>
    <property type="evidence" value="ECO:0007669"/>
    <property type="project" value="TreeGrafter"/>
</dbReference>
<dbReference type="InterPro" id="IPR015421">
    <property type="entry name" value="PyrdxlP-dep_Trfase_major"/>
</dbReference>
<protein>
    <submittedName>
        <fullName evidence="2">dTDP-4-dehydro-6-deoxyglucose aminotransferase</fullName>
    </submittedName>
</protein>
<evidence type="ECO:0000256" key="1">
    <source>
        <dbReference type="RuleBase" id="RU004508"/>
    </source>
</evidence>
<dbReference type="InterPro" id="IPR000653">
    <property type="entry name" value="DegT/StrS_aminotransferase"/>
</dbReference>
<name>A0A1J1AAC6_9EURY</name>
<dbReference type="Gene3D" id="3.40.640.10">
    <property type="entry name" value="Type I PLP-dependent aspartate aminotransferase-like (Major domain)"/>
    <property type="match status" value="1"/>
</dbReference>
<evidence type="ECO:0000313" key="3">
    <source>
        <dbReference type="Proteomes" id="UP000186165"/>
    </source>
</evidence>